<evidence type="ECO:0000259" key="1">
    <source>
        <dbReference type="Pfam" id="PF12688"/>
    </source>
</evidence>
<dbReference type="KEGG" id="dra:DR_1267"/>
<dbReference type="SUPFAM" id="SSF48452">
    <property type="entry name" value="TPR-like"/>
    <property type="match status" value="1"/>
</dbReference>
<organism evidence="2 3">
    <name type="scientific">Deinococcus radiodurans (strain ATCC 13939 / DSM 20539 / JCM 16871 / CCUG 27074 / LMG 4051 / NBRC 15346 / NCIMB 9279 / VKM B-1422 / R1)</name>
    <dbReference type="NCBI Taxonomy" id="243230"/>
    <lineage>
        <taxon>Bacteria</taxon>
        <taxon>Thermotogati</taxon>
        <taxon>Deinococcota</taxon>
        <taxon>Deinococci</taxon>
        <taxon>Deinococcales</taxon>
        <taxon>Deinococcaceae</taxon>
        <taxon>Deinococcus</taxon>
    </lineage>
</organism>
<name>Q9RUW3_DEIRA</name>
<protein>
    <recommendedName>
        <fullName evidence="1">Tetratrico peptide repeat group 5 domain-containing protein</fullName>
    </recommendedName>
</protein>
<keyword evidence="3" id="KW-1185">Reference proteome</keyword>
<accession>Q9RUW3</accession>
<dbReference type="RefSeq" id="WP_010887910.1">
    <property type="nucleotide sequence ID" value="NC_001263.1"/>
</dbReference>
<evidence type="ECO:0000313" key="2">
    <source>
        <dbReference type="EMBL" id="AAF10842.1"/>
    </source>
</evidence>
<dbReference type="InterPro" id="IPR041656">
    <property type="entry name" value="TPR_5"/>
</dbReference>
<dbReference type="OrthoDB" id="193829at2"/>
<dbReference type="InParanoid" id="Q9RUW3"/>
<dbReference type="AlphaFoldDB" id="Q9RUW3"/>
<dbReference type="Pfam" id="PF12688">
    <property type="entry name" value="TPR_5"/>
    <property type="match status" value="1"/>
</dbReference>
<dbReference type="PaxDb" id="243230-DR_1267"/>
<dbReference type="PATRIC" id="fig|243230.17.peg.1461"/>
<dbReference type="eggNOG" id="COG0457">
    <property type="taxonomic scope" value="Bacteria"/>
</dbReference>
<feature type="domain" description="Tetratrico peptide repeat group 5" evidence="1">
    <location>
        <begin position="41"/>
        <end position="159"/>
    </location>
</feature>
<dbReference type="HOGENOM" id="CLU_116756_0_0_0"/>
<reference evidence="2 3" key="1">
    <citation type="journal article" date="1999" name="Science">
        <title>Genome sequence of the radioresistant bacterium Deinococcus radiodurans R1.</title>
        <authorList>
            <person name="White O."/>
            <person name="Eisen J.A."/>
            <person name="Heidelberg J.F."/>
            <person name="Hickey E.K."/>
            <person name="Peterson J.D."/>
            <person name="Dodson R.J."/>
            <person name="Haft D.H."/>
            <person name="Gwinn M.L."/>
            <person name="Nelson W.C."/>
            <person name="Richardson D.L."/>
            <person name="Moffat K.S."/>
            <person name="Qin H."/>
            <person name="Jiang L."/>
            <person name="Pamphile W."/>
            <person name="Crosby M."/>
            <person name="Shen M."/>
            <person name="Vamathevan J.J."/>
            <person name="Lam P."/>
            <person name="McDonald L."/>
            <person name="Utterback T."/>
            <person name="Zalewski C."/>
            <person name="Makarova K.S."/>
            <person name="Aravind L."/>
            <person name="Daly M.J."/>
            <person name="Minton K.W."/>
            <person name="Fleischmann R.D."/>
            <person name="Ketchum K.A."/>
            <person name="Nelson K.E."/>
            <person name="Salzberg S."/>
            <person name="Smith H.O."/>
            <person name="Venter J.C."/>
            <person name="Fraser C.M."/>
        </authorList>
    </citation>
    <scope>NUCLEOTIDE SEQUENCE [LARGE SCALE GENOMIC DNA]</scope>
    <source>
        <strain evidence="3">ATCC 13939 / DSM 20539 / JCM 16871 / LMG 4051 / NBRC 15346 / NCIMB 9279 / R1 / VKM B-1422</strain>
    </source>
</reference>
<dbReference type="PIR" id="E75416">
    <property type="entry name" value="E75416"/>
</dbReference>
<dbReference type="Proteomes" id="UP000002524">
    <property type="component" value="Chromosome 1"/>
</dbReference>
<dbReference type="EMBL" id="AE000513">
    <property type="protein sequence ID" value="AAF10842.1"/>
    <property type="molecule type" value="Genomic_DNA"/>
</dbReference>
<dbReference type="STRING" id="243230.DR_1267"/>
<dbReference type="EnsemblBacteria" id="AAF10842">
    <property type="protein sequence ID" value="AAF10842"/>
    <property type="gene ID" value="DR_1267"/>
</dbReference>
<evidence type="ECO:0000313" key="3">
    <source>
        <dbReference type="Proteomes" id="UP000002524"/>
    </source>
</evidence>
<gene>
    <name evidence="2" type="ordered locus">DR_1267</name>
</gene>
<dbReference type="Gene3D" id="1.25.40.10">
    <property type="entry name" value="Tetratricopeptide repeat domain"/>
    <property type="match status" value="1"/>
</dbReference>
<dbReference type="InterPro" id="IPR011990">
    <property type="entry name" value="TPR-like_helical_dom_sf"/>
</dbReference>
<proteinExistence type="predicted"/>
<sequence>MTEMVTWEERLASLWEQLDTLPAADFVARMDALAAQAPTESVALFERAGARDSVGREAEAVQLYEQALAAGLSGVRRRRAVIQLASSLRNVGQVERGLALLEAEQQRGPDELSDALSAFLALMLVDTGREREAVATVLTALAPHLPRYQRSVTNYARLLTEPA</sequence>
<dbReference type="GeneID" id="69517514"/>